<proteinExistence type="predicted"/>
<feature type="transmembrane region" description="Helical" evidence="5">
    <location>
        <begin position="340"/>
        <end position="360"/>
    </location>
</feature>
<feature type="transmembrane region" description="Helical" evidence="5">
    <location>
        <begin position="191"/>
        <end position="212"/>
    </location>
</feature>
<evidence type="ECO:0000256" key="2">
    <source>
        <dbReference type="ARBA" id="ARBA00022692"/>
    </source>
</evidence>
<organism evidence="6 7">
    <name type="scientific">Vibrio variabilis</name>
    <dbReference type="NCBI Taxonomy" id="990271"/>
    <lineage>
        <taxon>Bacteria</taxon>
        <taxon>Pseudomonadati</taxon>
        <taxon>Pseudomonadota</taxon>
        <taxon>Gammaproteobacteria</taxon>
        <taxon>Vibrionales</taxon>
        <taxon>Vibrionaceae</taxon>
        <taxon>Vibrio</taxon>
    </lineage>
</organism>
<dbReference type="EMBL" id="JRWM01000029">
    <property type="protein sequence ID" value="KHA59178.1"/>
    <property type="molecule type" value="Genomic_DNA"/>
</dbReference>
<evidence type="ECO:0000256" key="3">
    <source>
        <dbReference type="ARBA" id="ARBA00022989"/>
    </source>
</evidence>
<evidence type="ECO:0000313" key="7">
    <source>
        <dbReference type="Proteomes" id="UP000030520"/>
    </source>
</evidence>
<feature type="transmembrane region" description="Helical" evidence="5">
    <location>
        <begin position="74"/>
        <end position="93"/>
    </location>
</feature>
<feature type="transmembrane region" description="Helical" evidence="5">
    <location>
        <begin position="153"/>
        <end position="171"/>
    </location>
</feature>
<keyword evidence="7" id="KW-1185">Reference proteome</keyword>
<keyword evidence="3 5" id="KW-1133">Transmembrane helix</keyword>
<dbReference type="InterPro" id="IPR052556">
    <property type="entry name" value="PolySynth_Transporter"/>
</dbReference>
<feature type="transmembrane region" description="Helical" evidence="5">
    <location>
        <begin position="30"/>
        <end position="53"/>
    </location>
</feature>
<accession>A0ABR4Y6S5</accession>
<keyword evidence="2 5" id="KW-0812">Transmembrane</keyword>
<comment type="caution">
    <text evidence="6">The sequence shown here is derived from an EMBL/GenBank/DDBJ whole genome shotgun (WGS) entry which is preliminary data.</text>
</comment>
<dbReference type="Proteomes" id="UP000030520">
    <property type="component" value="Unassembled WGS sequence"/>
</dbReference>
<dbReference type="Pfam" id="PF01943">
    <property type="entry name" value="Polysacc_synt"/>
    <property type="match status" value="1"/>
</dbReference>
<feature type="transmembrane region" description="Helical" evidence="5">
    <location>
        <begin position="274"/>
        <end position="293"/>
    </location>
</feature>
<feature type="transmembrane region" description="Helical" evidence="5">
    <location>
        <begin position="232"/>
        <end position="254"/>
    </location>
</feature>
<sequence>MIQEKLLMMVSGFAISIFTARHLGPDGMGVIQYCLSVGMILVPLAQFGGNNLVFDRSGAKPESGKRLINQSDQLRSLVFISLSTLAIIAHVVTGFEHNSVLIMMLISCYFTAKDLYISYFNSTLNSKVNAKAAAIGTIISQALRMALTLITHYLPLFCLPYIVNTFIPYWIKRKKLGTYDSSERKRVINRYSLYLISNGTPLAISSFFIVLYEKINSIVLAQYLSMEMVGLFNAAYLLASVWLFFPLSIVTSVLADAFKIRNKSVRKINKIRIAYLSIWITCIPLGLIFYFFPEEILFYTFGKDFIAASGLLLVLYFSTVLSVVGTVSNRIIVNNGGYRYLMYKNILIGLLSIPIAFVLIKNYQLTGAAYSILTIQFLSSTLLNFWYKKESILSLQISSFSARGYASK</sequence>
<name>A0ABR4Y6S5_9VIBR</name>
<feature type="transmembrane region" description="Helical" evidence="5">
    <location>
        <begin position="7"/>
        <end position="24"/>
    </location>
</feature>
<evidence type="ECO:0000256" key="4">
    <source>
        <dbReference type="ARBA" id="ARBA00023136"/>
    </source>
</evidence>
<dbReference type="PANTHER" id="PTHR43424">
    <property type="entry name" value="LOCUS PUTATIVE PROTEIN 1-RELATED"/>
    <property type="match status" value="1"/>
</dbReference>
<gene>
    <name evidence="6" type="ORF">NL53_17710</name>
</gene>
<reference evidence="6 7" key="1">
    <citation type="submission" date="2014-10" db="EMBL/GenBank/DDBJ databases">
        <title>Genome sequencing of Vibrio variabilis T01.</title>
        <authorList>
            <person name="Chan K.-G."/>
            <person name="Mohamad N.I."/>
        </authorList>
    </citation>
    <scope>NUCLEOTIDE SEQUENCE [LARGE SCALE GENOMIC DNA]</scope>
    <source>
        <strain evidence="6 7">T01</strain>
    </source>
</reference>
<evidence type="ECO:0000256" key="5">
    <source>
        <dbReference type="SAM" id="Phobius"/>
    </source>
</evidence>
<evidence type="ECO:0000313" key="6">
    <source>
        <dbReference type="EMBL" id="KHA59178.1"/>
    </source>
</evidence>
<evidence type="ECO:0008006" key="8">
    <source>
        <dbReference type="Google" id="ProtNLM"/>
    </source>
</evidence>
<protein>
    <recommendedName>
        <fullName evidence="8">Polysaccharide biosynthesis protein</fullName>
    </recommendedName>
</protein>
<comment type="subcellular location">
    <subcellularLocation>
        <location evidence="1">Membrane</location>
        <topology evidence="1">Multi-pass membrane protein</topology>
    </subcellularLocation>
</comment>
<keyword evidence="4 5" id="KW-0472">Membrane</keyword>
<feature type="transmembrane region" description="Helical" evidence="5">
    <location>
        <begin position="305"/>
        <end position="328"/>
    </location>
</feature>
<feature type="transmembrane region" description="Helical" evidence="5">
    <location>
        <begin position="366"/>
        <end position="387"/>
    </location>
</feature>
<dbReference type="PANTHER" id="PTHR43424:SF1">
    <property type="entry name" value="LOCUS PUTATIVE PROTEIN 1-RELATED"/>
    <property type="match status" value="1"/>
</dbReference>
<dbReference type="InterPro" id="IPR002797">
    <property type="entry name" value="Polysacc_synth"/>
</dbReference>
<evidence type="ECO:0000256" key="1">
    <source>
        <dbReference type="ARBA" id="ARBA00004141"/>
    </source>
</evidence>